<feature type="compositionally biased region" description="Low complexity" evidence="1">
    <location>
        <begin position="75"/>
        <end position="84"/>
    </location>
</feature>
<feature type="region of interest" description="Disordered" evidence="1">
    <location>
        <begin position="191"/>
        <end position="227"/>
    </location>
</feature>
<proteinExistence type="predicted"/>
<feature type="compositionally biased region" description="Basic and acidic residues" evidence="1">
    <location>
        <begin position="266"/>
        <end position="275"/>
    </location>
</feature>
<feature type="compositionally biased region" description="Basic and acidic residues" evidence="1">
    <location>
        <begin position="647"/>
        <end position="663"/>
    </location>
</feature>
<organism evidence="3 4">
    <name type="scientific">Lentinula lateritia</name>
    <dbReference type="NCBI Taxonomy" id="40482"/>
    <lineage>
        <taxon>Eukaryota</taxon>
        <taxon>Fungi</taxon>
        <taxon>Dikarya</taxon>
        <taxon>Basidiomycota</taxon>
        <taxon>Agaricomycotina</taxon>
        <taxon>Agaricomycetes</taxon>
        <taxon>Agaricomycetidae</taxon>
        <taxon>Agaricales</taxon>
        <taxon>Marasmiineae</taxon>
        <taxon>Omphalotaceae</taxon>
        <taxon>Lentinula</taxon>
    </lineage>
</organism>
<feature type="region of interest" description="Disordered" evidence="1">
    <location>
        <begin position="740"/>
        <end position="816"/>
    </location>
</feature>
<reference evidence="3" key="1">
    <citation type="submission" date="2022-08" db="EMBL/GenBank/DDBJ databases">
        <title>A Global Phylogenomic Analysis of the Shiitake Genus Lentinula.</title>
        <authorList>
            <consortium name="DOE Joint Genome Institute"/>
            <person name="Sierra-Patev S."/>
            <person name="Min B."/>
            <person name="Naranjo-Ortiz M."/>
            <person name="Looney B."/>
            <person name="Konkel Z."/>
            <person name="Slot J.C."/>
            <person name="Sakamoto Y."/>
            <person name="Steenwyk J.L."/>
            <person name="Rokas A."/>
            <person name="Carro J."/>
            <person name="Camarero S."/>
            <person name="Ferreira P."/>
            <person name="Molpeceres G."/>
            <person name="Ruiz-Duenas F.J."/>
            <person name="Serrano A."/>
            <person name="Henrissat B."/>
            <person name="Drula E."/>
            <person name="Hughes K.W."/>
            <person name="Mata J.L."/>
            <person name="Ishikawa N.K."/>
            <person name="Vargas-Isla R."/>
            <person name="Ushijima S."/>
            <person name="Smith C.A."/>
            <person name="Ahrendt S."/>
            <person name="Andreopoulos W."/>
            <person name="He G."/>
            <person name="Labutti K."/>
            <person name="Lipzen A."/>
            <person name="Ng V."/>
            <person name="Riley R."/>
            <person name="Sandor L."/>
            <person name="Barry K."/>
            <person name="Martinez A.T."/>
            <person name="Xiao Y."/>
            <person name="Gibbons J.G."/>
            <person name="Terashima K."/>
            <person name="Grigoriev I.V."/>
            <person name="Hibbett D.S."/>
        </authorList>
    </citation>
    <scope>NUCLEOTIDE SEQUENCE</scope>
    <source>
        <strain evidence="3">RHP3577 ss4</strain>
    </source>
</reference>
<feature type="compositionally biased region" description="Low complexity" evidence="1">
    <location>
        <begin position="783"/>
        <end position="802"/>
    </location>
</feature>
<comment type="caution">
    <text evidence="3">The sequence shown here is derived from an EMBL/GenBank/DDBJ whole genome shotgun (WGS) entry which is preliminary data.</text>
</comment>
<dbReference type="Gene3D" id="3.90.810.10">
    <property type="entry name" value="CRIB domain"/>
    <property type="match status" value="1"/>
</dbReference>
<feature type="compositionally biased region" description="Pro residues" evidence="1">
    <location>
        <begin position="476"/>
        <end position="492"/>
    </location>
</feature>
<evidence type="ECO:0000259" key="2">
    <source>
        <dbReference type="PROSITE" id="PS50108"/>
    </source>
</evidence>
<gene>
    <name evidence="3" type="ORF">C8R41DRAFT_312586</name>
</gene>
<evidence type="ECO:0000256" key="1">
    <source>
        <dbReference type="SAM" id="MobiDB-lite"/>
    </source>
</evidence>
<feature type="compositionally biased region" description="Polar residues" evidence="1">
    <location>
        <begin position="292"/>
        <end position="304"/>
    </location>
</feature>
<feature type="region of interest" description="Disordered" evidence="1">
    <location>
        <begin position="266"/>
        <end position="309"/>
    </location>
</feature>
<dbReference type="PROSITE" id="PS50108">
    <property type="entry name" value="CRIB"/>
    <property type="match status" value="1"/>
</dbReference>
<feature type="compositionally biased region" description="Low complexity" evidence="1">
    <location>
        <begin position="741"/>
        <end position="762"/>
    </location>
</feature>
<dbReference type="Pfam" id="PF00786">
    <property type="entry name" value="PBD"/>
    <property type="match status" value="1"/>
</dbReference>
<feature type="compositionally biased region" description="Low complexity" evidence="1">
    <location>
        <begin position="510"/>
        <end position="522"/>
    </location>
</feature>
<sequence>MDPSSSSSSSLSSGANKASRFSTLKVLGKLGKNKEKDSPPPPPPKDPYYLNSNRSFVSISTQYAQRTGPGSIHPASSTMSLASSATTADSDALLNPPSSARVKQKKSGFFSLKKRVAEENEPVKPPEDENISMPWNFQHNIHIDEGYGGMPPSWTVSLAEAGFTPDEIAAIYSRKQGVSFALDQTRSPAVLINPAPRSTSLPRQYSDTSLRSASSLASPPPVPLNPLIGRKVQQRSRNNSSSSHVLSISLDSTSDAKLRPNVVIEQSRDDAEPHHRSNGSSSGQSQMQKSSPLGTNAPINLSGPSTPPRRAYFVANANVVQSPPPAYHAGNVASQDGHIAEKNEPTDQSYNEAEGDSYSDSSSHWHHAGPPNYDRNVPSIIPLTPLTLPDIGSGLGLGNLGFDFDITLSNGPGDSSFNPLQLPSMSTVPPVVIDDTATKRTTITPSSMSISPVYSSYLGHDSSSLLAAPLFTTGPPASPTDPFPRSPSPPLTPLSSPRSVSVSEDPELPLTGSTVSTLTSVGIPSTSPHASGLFNEIQGMLAPGGMTATKSDFPGRQKKQSRGINGKNRDKELTPIERLRGYNGLDDGDHEDEDDFKDEGQNLLAEEKWTSPAISESLSPTLPPPSPDFIRQYQSKAPASQTQGQAEQREHDDDSSSRNHDGDATNDSSTLSLSANHHNFRNSSRSSTSTVSTLSAATVTQATRVTATSTVIQRALATKITVGVPGSGPLSLPTQYQLQNPLRSAPPSLPSPSLSLQQPQLPFKVPASPQSSIFGGSEEEEASASSSRMSGSTSTSTSSSLSPKTDTQTEDDEDGIGLVYYLDSPLPTQTVFDRTTTQVGYFRSLS</sequence>
<dbReference type="InterPro" id="IPR036936">
    <property type="entry name" value="CRIB_dom_sf"/>
</dbReference>
<feature type="domain" description="CRIB" evidence="2">
    <location>
        <begin position="131"/>
        <end position="144"/>
    </location>
</feature>
<name>A0ABQ8VHP0_9AGAR</name>
<feature type="compositionally biased region" description="Basic and acidic residues" evidence="1">
    <location>
        <begin position="567"/>
        <end position="580"/>
    </location>
</feature>
<feature type="compositionally biased region" description="Low complexity" evidence="1">
    <location>
        <begin position="278"/>
        <end position="291"/>
    </location>
</feature>
<protein>
    <recommendedName>
        <fullName evidence="2">CRIB domain-containing protein</fullName>
    </recommendedName>
</protein>
<dbReference type="InterPro" id="IPR000095">
    <property type="entry name" value="CRIB_dom"/>
</dbReference>
<feature type="region of interest" description="Disordered" evidence="1">
    <location>
        <begin position="1"/>
        <end position="84"/>
    </location>
</feature>
<evidence type="ECO:0000313" key="3">
    <source>
        <dbReference type="EMBL" id="KAJ4494318.1"/>
    </source>
</evidence>
<evidence type="ECO:0000313" key="4">
    <source>
        <dbReference type="Proteomes" id="UP001150217"/>
    </source>
</evidence>
<dbReference type="EMBL" id="JANVFT010000033">
    <property type="protein sequence ID" value="KAJ4494318.1"/>
    <property type="molecule type" value="Genomic_DNA"/>
</dbReference>
<feature type="compositionally biased region" description="Low complexity" evidence="1">
    <location>
        <begin position="493"/>
        <end position="503"/>
    </location>
</feature>
<accession>A0ABQ8VHP0</accession>
<feature type="compositionally biased region" description="Polar residues" evidence="1">
    <location>
        <begin position="665"/>
        <end position="677"/>
    </location>
</feature>
<feature type="compositionally biased region" description="Polar residues" evidence="1">
    <location>
        <begin position="632"/>
        <end position="646"/>
    </location>
</feature>
<feature type="compositionally biased region" description="Acidic residues" evidence="1">
    <location>
        <begin position="586"/>
        <end position="597"/>
    </location>
</feature>
<feature type="region of interest" description="Disordered" evidence="1">
    <location>
        <begin position="470"/>
        <end position="523"/>
    </location>
</feature>
<feature type="region of interest" description="Disordered" evidence="1">
    <location>
        <begin position="342"/>
        <end position="371"/>
    </location>
</feature>
<dbReference type="Proteomes" id="UP001150217">
    <property type="component" value="Unassembled WGS sequence"/>
</dbReference>
<feature type="region of interest" description="Disordered" evidence="1">
    <location>
        <begin position="610"/>
        <end position="691"/>
    </location>
</feature>
<feature type="compositionally biased region" description="Polar residues" evidence="1">
    <location>
        <begin position="196"/>
        <end position="208"/>
    </location>
</feature>
<feature type="compositionally biased region" description="Polar residues" evidence="1">
    <location>
        <begin position="50"/>
        <end position="65"/>
    </location>
</feature>
<feature type="region of interest" description="Disordered" evidence="1">
    <location>
        <begin position="542"/>
        <end position="597"/>
    </location>
</feature>
<keyword evidence="4" id="KW-1185">Reference proteome</keyword>
<feature type="compositionally biased region" description="Low complexity" evidence="1">
    <location>
        <begin position="1"/>
        <end position="13"/>
    </location>
</feature>